<dbReference type="InterPro" id="IPR000792">
    <property type="entry name" value="Tscrpt_reg_LuxR_C"/>
</dbReference>
<evidence type="ECO:0000256" key="3">
    <source>
        <dbReference type="ARBA" id="ARBA00023125"/>
    </source>
</evidence>
<protein>
    <submittedName>
        <fullName evidence="8">Response regulator transcription factor</fullName>
    </submittedName>
</protein>
<dbReference type="EMBL" id="CP093846">
    <property type="protein sequence ID" value="UNS95603.1"/>
    <property type="molecule type" value="Genomic_DNA"/>
</dbReference>
<evidence type="ECO:0000259" key="6">
    <source>
        <dbReference type="PROSITE" id="PS50043"/>
    </source>
</evidence>
<evidence type="ECO:0000259" key="7">
    <source>
        <dbReference type="PROSITE" id="PS50110"/>
    </source>
</evidence>
<accession>A0ABY3XMF8</accession>
<feature type="domain" description="Response regulatory" evidence="7">
    <location>
        <begin position="3"/>
        <end position="121"/>
    </location>
</feature>
<proteinExistence type="predicted"/>
<dbReference type="PROSITE" id="PS50110">
    <property type="entry name" value="RESPONSE_REGULATORY"/>
    <property type="match status" value="1"/>
</dbReference>
<organism evidence="8 9">
    <name type="scientific">Streptomyces tubbatahanensis</name>
    <dbReference type="NCBI Taxonomy" id="2923272"/>
    <lineage>
        <taxon>Bacteria</taxon>
        <taxon>Bacillati</taxon>
        <taxon>Actinomycetota</taxon>
        <taxon>Actinomycetes</taxon>
        <taxon>Kitasatosporales</taxon>
        <taxon>Streptomycetaceae</taxon>
        <taxon>Streptomyces</taxon>
    </lineage>
</organism>
<dbReference type="PANTHER" id="PTHR43214:SF24">
    <property type="entry name" value="TRANSCRIPTIONAL REGULATORY PROTEIN NARL-RELATED"/>
    <property type="match status" value="1"/>
</dbReference>
<keyword evidence="9" id="KW-1185">Reference proteome</keyword>
<evidence type="ECO:0000256" key="1">
    <source>
        <dbReference type="ARBA" id="ARBA00022553"/>
    </source>
</evidence>
<dbReference type="PANTHER" id="PTHR43214">
    <property type="entry name" value="TWO-COMPONENT RESPONSE REGULATOR"/>
    <property type="match status" value="1"/>
</dbReference>
<dbReference type="CDD" id="cd06170">
    <property type="entry name" value="LuxR_C_like"/>
    <property type="match status" value="1"/>
</dbReference>
<dbReference type="InterPro" id="IPR016032">
    <property type="entry name" value="Sig_transdc_resp-reg_C-effctor"/>
</dbReference>
<keyword evidence="3" id="KW-0238">DNA-binding</keyword>
<dbReference type="Gene3D" id="3.40.50.2300">
    <property type="match status" value="1"/>
</dbReference>
<evidence type="ECO:0000256" key="2">
    <source>
        <dbReference type="ARBA" id="ARBA00023015"/>
    </source>
</evidence>
<dbReference type="SUPFAM" id="SSF52172">
    <property type="entry name" value="CheY-like"/>
    <property type="match status" value="1"/>
</dbReference>
<evidence type="ECO:0000313" key="9">
    <source>
        <dbReference type="Proteomes" id="UP001202244"/>
    </source>
</evidence>
<feature type="domain" description="HTH luxR-type" evidence="6">
    <location>
        <begin position="148"/>
        <end position="213"/>
    </location>
</feature>
<dbReference type="CDD" id="cd17535">
    <property type="entry name" value="REC_NarL-like"/>
    <property type="match status" value="1"/>
</dbReference>
<evidence type="ECO:0000313" key="8">
    <source>
        <dbReference type="EMBL" id="UNS95603.1"/>
    </source>
</evidence>
<dbReference type="Pfam" id="PF00196">
    <property type="entry name" value="GerE"/>
    <property type="match status" value="1"/>
</dbReference>
<gene>
    <name evidence="8" type="ORF">MMF93_03235</name>
</gene>
<evidence type="ECO:0000256" key="4">
    <source>
        <dbReference type="ARBA" id="ARBA00023163"/>
    </source>
</evidence>
<dbReference type="Proteomes" id="UP001202244">
    <property type="component" value="Chromosome"/>
</dbReference>
<name>A0ABY3XMF8_9ACTN</name>
<dbReference type="InterPro" id="IPR011006">
    <property type="entry name" value="CheY-like_superfamily"/>
</dbReference>
<evidence type="ECO:0000256" key="5">
    <source>
        <dbReference type="PROSITE-ProRule" id="PRU00169"/>
    </source>
</evidence>
<dbReference type="InterPro" id="IPR058245">
    <property type="entry name" value="NreC/VraR/RcsB-like_REC"/>
</dbReference>
<reference evidence="8 9" key="1">
    <citation type="journal article" date="2023" name="Microbiol. Spectr.">
        <title>Synergy between Genome Mining, Metabolomics, and Bioinformatics Uncovers Antibacterial Chlorinated Carbazole Alkaloids and Their Biosynthetic Gene Cluster from Streptomyces tubbatahanensis sp. nov., a Novel Actinomycete Isolated from Sulu Sea, Philippines.</title>
        <authorList>
            <person name="Tenebro C.P."/>
            <person name="Trono D.J.V.L."/>
            <person name="Balida L.A.P."/>
            <person name="Bayog L.K.A."/>
            <person name="Bruna J.R."/>
            <person name="Sabido E.M."/>
            <person name="Caspe D.P.C."/>
            <person name="de Los Santos E.L.C."/>
            <person name="Saludes J.P."/>
            <person name="Dalisay D.S."/>
        </authorList>
    </citation>
    <scope>NUCLEOTIDE SEQUENCE [LARGE SCALE GENOMIC DNA]</scope>
    <source>
        <strain evidence="8 9">DSD3025</strain>
    </source>
</reference>
<dbReference type="PRINTS" id="PR00038">
    <property type="entry name" value="HTHLUXR"/>
</dbReference>
<sequence>MIRVLLADDQVLVRAGFRALLDAQPDIEVAGEAADGQEAVALVRETSPDLVLMDIRMPVLDGLAATRRLTGDPRLAAVKVVMLTTFELDEYVFEALRSGASGFLVKDTEPEELVRAVRAVVGGDALLSPGVTRRLIEEFAARSKQPAAAEELARLTEREREVMALVGLGLSNEEIARRLVVSPLTAKTHVSRTMVKLGARDRAQLVVLAYESGLVRPGWLG</sequence>
<dbReference type="SMART" id="SM00448">
    <property type="entry name" value="REC"/>
    <property type="match status" value="1"/>
</dbReference>
<dbReference type="PROSITE" id="PS50043">
    <property type="entry name" value="HTH_LUXR_2"/>
    <property type="match status" value="1"/>
</dbReference>
<dbReference type="SMART" id="SM00421">
    <property type="entry name" value="HTH_LUXR"/>
    <property type="match status" value="1"/>
</dbReference>
<keyword evidence="2" id="KW-0805">Transcription regulation</keyword>
<dbReference type="InterPro" id="IPR001789">
    <property type="entry name" value="Sig_transdc_resp-reg_receiver"/>
</dbReference>
<keyword evidence="1 5" id="KW-0597">Phosphoprotein</keyword>
<dbReference type="InterPro" id="IPR039420">
    <property type="entry name" value="WalR-like"/>
</dbReference>
<dbReference type="SUPFAM" id="SSF46894">
    <property type="entry name" value="C-terminal effector domain of the bipartite response regulators"/>
    <property type="match status" value="1"/>
</dbReference>
<feature type="modified residue" description="4-aspartylphosphate" evidence="5">
    <location>
        <position position="54"/>
    </location>
</feature>
<dbReference type="RefSeq" id="WP_242749360.1">
    <property type="nucleotide sequence ID" value="NZ_CP093846.1"/>
</dbReference>
<dbReference type="Pfam" id="PF00072">
    <property type="entry name" value="Response_reg"/>
    <property type="match status" value="1"/>
</dbReference>
<keyword evidence="4" id="KW-0804">Transcription</keyword>